<dbReference type="Proteomes" id="UP000000844">
    <property type="component" value="Chromosome"/>
</dbReference>
<evidence type="ECO:0000256" key="1">
    <source>
        <dbReference type="SAM" id="Phobius"/>
    </source>
</evidence>
<accession>D3Q5U0</accession>
<keyword evidence="1" id="KW-1133">Transmembrane helix</keyword>
<feature type="transmembrane region" description="Helical" evidence="1">
    <location>
        <begin position="30"/>
        <end position="51"/>
    </location>
</feature>
<evidence type="ECO:0000313" key="3">
    <source>
        <dbReference type="Proteomes" id="UP000000844"/>
    </source>
</evidence>
<dbReference type="HOGENOM" id="CLU_071040_1_0_11"/>
<sequence length="267" mass="29235">MWWQLRAAVILYGGAVRCVAQYRADLVFSMIAGLLFQGSGFLTVWVILARFDAIAGWSISDMALLYGMRLCSHGLWVVLLSPLSQLSRYIREGTFDRFLVRPVNPLVQLMTTRIWFAPVGDLIGGIVLLGVAVTLVNVEWTAWKVAFLIVALIGGALLEGGVQLGLSCTSFRFVKADQLRFTTDQIFSMFGNYPAKIFGGIGLWALTAVIPVVFVAYLPASVLLGHAEATGLPSWLAYASPLAGLVVTVVGYRIWMYQLRNYTGTGT</sequence>
<reference evidence="2 3" key="1">
    <citation type="journal article" date="2009" name="Stand. Genomic Sci.">
        <title>Complete genome sequence of Stackebrandtia nassauensis type strain (LLR-40K-21).</title>
        <authorList>
            <person name="Munk C."/>
            <person name="Lapidus A."/>
            <person name="Copeland A."/>
            <person name="Jando M."/>
            <person name="Mayilraj S."/>
            <person name="Glavina Del Rio T."/>
            <person name="Nolan M."/>
            <person name="Chen F."/>
            <person name="Lucas S."/>
            <person name="Tice H."/>
            <person name="Cheng J.F."/>
            <person name="Han C."/>
            <person name="Detter J.C."/>
            <person name="Bruce D."/>
            <person name="Goodwin L."/>
            <person name="Chain P."/>
            <person name="Pitluck S."/>
            <person name="Goker M."/>
            <person name="Ovchinikova G."/>
            <person name="Pati A."/>
            <person name="Ivanova N."/>
            <person name="Mavromatis K."/>
            <person name="Chen A."/>
            <person name="Palaniappan K."/>
            <person name="Land M."/>
            <person name="Hauser L."/>
            <person name="Chang Y.J."/>
            <person name="Jeffries C.D."/>
            <person name="Bristow J."/>
            <person name="Eisen J.A."/>
            <person name="Markowitz V."/>
            <person name="Hugenholtz P."/>
            <person name="Kyrpides N.C."/>
            <person name="Klenk H.P."/>
        </authorList>
    </citation>
    <scope>NUCLEOTIDE SEQUENCE [LARGE SCALE GENOMIC DNA]</scope>
    <source>
        <strain evidence="3">DSM 44728 / CIP 108903 / NRRL B-16338 / NBRC 102104 / LLR-40K-21</strain>
    </source>
</reference>
<dbReference type="eggNOG" id="COG3694">
    <property type="taxonomic scope" value="Bacteria"/>
</dbReference>
<dbReference type="PANTHER" id="PTHR36833">
    <property type="entry name" value="SLR0610 PROTEIN-RELATED"/>
    <property type="match status" value="1"/>
</dbReference>
<dbReference type="RefSeq" id="WP_013015810.1">
    <property type="nucleotide sequence ID" value="NC_013947.1"/>
</dbReference>
<feature type="transmembrane region" description="Helical" evidence="1">
    <location>
        <begin position="114"/>
        <end position="138"/>
    </location>
</feature>
<feature type="transmembrane region" description="Helical" evidence="1">
    <location>
        <begin position="63"/>
        <end position="83"/>
    </location>
</feature>
<keyword evidence="1" id="KW-0472">Membrane</keyword>
<feature type="transmembrane region" description="Helical" evidence="1">
    <location>
        <begin position="197"/>
        <end position="223"/>
    </location>
</feature>
<name>D3Q5U0_STANL</name>
<keyword evidence="3" id="KW-1185">Reference proteome</keyword>
<proteinExistence type="predicted"/>
<dbReference type="InterPro" id="IPR010390">
    <property type="entry name" value="ABC-2_transporter-like"/>
</dbReference>
<evidence type="ECO:0000313" key="2">
    <source>
        <dbReference type="EMBL" id="ADD40239.1"/>
    </source>
</evidence>
<dbReference type="KEGG" id="sna:Snas_0524"/>
<protein>
    <recommendedName>
        <fullName evidence="4">ABC transporter permease protein</fullName>
    </recommendedName>
</protein>
<dbReference type="PANTHER" id="PTHR36833:SF1">
    <property type="entry name" value="INTEGRAL MEMBRANE TRANSPORT PROTEIN"/>
    <property type="match status" value="1"/>
</dbReference>
<feature type="transmembrane region" description="Helical" evidence="1">
    <location>
        <begin position="235"/>
        <end position="255"/>
    </location>
</feature>
<keyword evidence="1" id="KW-0812">Transmembrane</keyword>
<organism evidence="2 3">
    <name type="scientific">Stackebrandtia nassauensis (strain DSM 44728 / CIP 108903 / NRRL B-16338 / NBRC 102104 / LLR-40K-21)</name>
    <dbReference type="NCBI Taxonomy" id="446470"/>
    <lineage>
        <taxon>Bacteria</taxon>
        <taxon>Bacillati</taxon>
        <taxon>Actinomycetota</taxon>
        <taxon>Actinomycetes</taxon>
        <taxon>Glycomycetales</taxon>
        <taxon>Glycomycetaceae</taxon>
        <taxon>Stackebrandtia</taxon>
    </lineage>
</organism>
<dbReference type="Pfam" id="PF06182">
    <property type="entry name" value="ABC2_membrane_6"/>
    <property type="match status" value="1"/>
</dbReference>
<dbReference type="OrthoDB" id="9788195at2"/>
<dbReference type="STRING" id="446470.Snas_0524"/>
<evidence type="ECO:0008006" key="4">
    <source>
        <dbReference type="Google" id="ProtNLM"/>
    </source>
</evidence>
<dbReference type="AlphaFoldDB" id="D3Q5U0"/>
<feature type="transmembrane region" description="Helical" evidence="1">
    <location>
        <begin position="145"/>
        <end position="166"/>
    </location>
</feature>
<gene>
    <name evidence="2" type="ordered locus">Snas_0524</name>
</gene>
<dbReference type="EMBL" id="CP001778">
    <property type="protein sequence ID" value="ADD40239.1"/>
    <property type="molecule type" value="Genomic_DNA"/>
</dbReference>